<dbReference type="RefSeq" id="XP_002500849.1">
    <property type="nucleotide sequence ID" value="XM_002500803.1"/>
</dbReference>
<comment type="subcellular location">
    <subcellularLocation>
        <location evidence="1">Endoplasmic reticulum membrane</location>
        <topology evidence="1">Single-pass type I membrane protein</topology>
    </subcellularLocation>
</comment>
<organism evidence="15 16">
    <name type="scientific">Micromonas commoda (strain RCC299 / NOUM17 / CCMP2709)</name>
    <name type="common">Picoplanktonic green alga</name>
    <dbReference type="NCBI Taxonomy" id="296587"/>
    <lineage>
        <taxon>Eukaryota</taxon>
        <taxon>Viridiplantae</taxon>
        <taxon>Chlorophyta</taxon>
        <taxon>Mamiellophyceae</taxon>
        <taxon>Mamiellales</taxon>
        <taxon>Mamiellaceae</taxon>
        <taxon>Micromonas</taxon>
    </lineage>
</organism>
<dbReference type="GeneID" id="8241609"/>
<keyword evidence="11" id="KW-0676">Redox-active center</keyword>
<keyword evidence="8 12" id="KW-1133">Transmembrane helix</keyword>
<evidence type="ECO:0000256" key="6">
    <source>
        <dbReference type="ARBA" id="ARBA00022824"/>
    </source>
</evidence>
<dbReference type="CDD" id="cd02961">
    <property type="entry name" value="PDI_a_family"/>
    <property type="match status" value="1"/>
</dbReference>
<keyword evidence="2" id="KW-0813">Transport</keyword>
<dbReference type="PROSITE" id="PS51352">
    <property type="entry name" value="THIOREDOXIN_2"/>
    <property type="match status" value="1"/>
</dbReference>
<dbReference type="Pfam" id="PF00085">
    <property type="entry name" value="Thioredoxin"/>
    <property type="match status" value="1"/>
</dbReference>
<evidence type="ECO:0000256" key="3">
    <source>
        <dbReference type="ARBA" id="ARBA00022553"/>
    </source>
</evidence>
<keyword evidence="9 12" id="KW-0472">Membrane</keyword>
<dbReference type="AlphaFoldDB" id="C1E147"/>
<dbReference type="InterPro" id="IPR052454">
    <property type="entry name" value="TMX_domain-containing"/>
</dbReference>
<evidence type="ECO:0000256" key="8">
    <source>
        <dbReference type="ARBA" id="ARBA00022989"/>
    </source>
</evidence>
<dbReference type="PANTHER" id="PTHR46107:SF3">
    <property type="entry name" value="THIOREDOXIN DOMAIN-CONTAINING PROTEIN"/>
    <property type="match status" value="1"/>
</dbReference>
<evidence type="ECO:0000259" key="14">
    <source>
        <dbReference type="PROSITE" id="PS51352"/>
    </source>
</evidence>
<dbReference type="KEGG" id="mis:MICPUN_56743"/>
<keyword evidence="16" id="KW-1185">Reference proteome</keyword>
<keyword evidence="6" id="KW-0256">Endoplasmic reticulum</keyword>
<dbReference type="OrthoDB" id="74910at2759"/>
<feature type="signal peptide" evidence="13">
    <location>
        <begin position="1"/>
        <end position="18"/>
    </location>
</feature>
<gene>
    <name evidence="15" type="ORF">MICPUN_56743</name>
</gene>
<evidence type="ECO:0000313" key="16">
    <source>
        <dbReference type="Proteomes" id="UP000002009"/>
    </source>
</evidence>
<dbReference type="InterPro" id="IPR013766">
    <property type="entry name" value="Thioredoxin_domain"/>
</dbReference>
<evidence type="ECO:0000313" key="15">
    <source>
        <dbReference type="EMBL" id="ACO62107.1"/>
    </source>
</evidence>
<dbReference type="GO" id="GO:0015036">
    <property type="term" value="F:disulfide oxidoreductase activity"/>
    <property type="evidence" value="ECO:0007669"/>
    <property type="project" value="TreeGrafter"/>
</dbReference>
<dbReference type="InParanoid" id="C1E147"/>
<keyword evidence="10" id="KW-1015">Disulfide bond</keyword>
<dbReference type="OMA" id="WMIKVYA"/>
<name>C1E147_MICCC</name>
<evidence type="ECO:0000256" key="13">
    <source>
        <dbReference type="SAM" id="SignalP"/>
    </source>
</evidence>
<keyword evidence="5 13" id="KW-0732">Signal</keyword>
<dbReference type="eggNOG" id="KOG0913">
    <property type="taxonomic scope" value="Eukaryota"/>
</dbReference>
<evidence type="ECO:0000256" key="9">
    <source>
        <dbReference type="ARBA" id="ARBA00023136"/>
    </source>
</evidence>
<keyword evidence="4 12" id="KW-0812">Transmembrane</keyword>
<dbReference type="STRING" id="296587.C1E147"/>
<evidence type="ECO:0000256" key="1">
    <source>
        <dbReference type="ARBA" id="ARBA00004115"/>
    </source>
</evidence>
<evidence type="ECO:0000256" key="7">
    <source>
        <dbReference type="ARBA" id="ARBA00022982"/>
    </source>
</evidence>
<evidence type="ECO:0000256" key="4">
    <source>
        <dbReference type="ARBA" id="ARBA00022692"/>
    </source>
</evidence>
<evidence type="ECO:0000256" key="5">
    <source>
        <dbReference type="ARBA" id="ARBA00022729"/>
    </source>
</evidence>
<evidence type="ECO:0000256" key="12">
    <source>
        <dbReference type="SAM" id="Phobius"/>
    </source>
</evidence>
<protein>
    <recommendedName>
        <fullName evidence="14">Thioredoxin domain-containing protein</fullName>
    </recommendedName>
</protein>
<keyword evidence="3" id="KW-0597">Phosphoprotein</keyword>
<dbReference type="PROSITE" id="PS00194">
    <property type="entry name" value="THIOREDOXIN_1"/>
    <property type="match status" value="1"/>
</dbReference>
<dbReference type="Gene3D" id="3.40.30.10">
    <property type="entry name" value="Glutaredoxin"/>
    <property type="match status" value="1"/>
</dbReference>
<feature type="domain" description="Thioredoxin" evidence="14">
    <location>
        <begin position="7"/>
        <end position="126"/>
    </location>
</feature>
<dbReference type="GO" id="GO:0005789">
    <property type="term" value="C:endoplasmic reticulum membrane"/>
    <property type="evidence" value="ECO:0007669"/>
    <property type="project" value="UniProtKB-SubCell"/>
</dbReference>
<keyword evidence="7" id="KW-0249">Electron transport</keyword>
<feature type="chain" id="PRO_5002906739" description="Thioredoxin domain-containing protein" evidence="13">
    <location>
        <begin position="19"/>
        <end position="232"/>
    </location>
</feature>
<evidence type="ECO:0000256" key="2">
    <source>
        <dbReference type="ARBA" id="ARBA00022448"/>
    </source>
</evidence>
<dbReference type="Proteomes" id="UP000002009">
    <property type="component" value="Chromosome 3"/>
</dbReference>
<reference evidence="15 16" key="1">
    <citation type="journal article" date="2009" name="Science">
        <title>Green evolution and dynamic adaptations revealed by genomes of the marine picoeukaryotes Micromonas.</title>
        <authorList>
            <person name="Worden A.Z."/>
            <person name="Lee J.H."/>
            <person name="Mock T."/>
            <person name="Rouze P."/>
            <person name="Simmons M.P."/>
            <person name="Aerts A.L."/>
            <person name="Allen A.E."/>
            <person name="Cuvelier M.L."/>
            <person name="Derelle E."/>
            <person name="Everett M.V."/>
            <person name="Foulon E."/>
            <person name="Grimwood J."/>
            <person name="Gundlach H."/>
            <person name="Henrissat B."/>
            <person name="Napoli C."/>
            <person name="McDonald S.M."/>
            <person name="Parker M.S."/>
            <person name="Rombauts S."/>
            <person name="Salamov A."/>
            <person name="Von Dassow P."/>
            <person name="Badger J.H."/>
            <person name="Coutinho P.M."/>
            <person name="Demir E."/>
            <person name="Dubchak I."/>
            <person name="Gentemann C."/>
            <person name="Eikrem W."/>
            <person name="Gready J.E."/>
            <person name="John U."/>
            <person name="Lanier W."/>
            <person name="Lindquist E.A."/>
            <person name="Lucas S."/>
            <person name="Mayer K.F."/>
            <person name="Moreau H."/>
            <person name="Not F."/>
            <person name="Otillar R."/>
            <person name="Panaud O."/>
            <person name="Pangilinan J."/>
            <person name="Paulsen I."/>
            <person name="Piegu B."/>
            <person name="Poliakov A."/>
            <person name="Robbens S."/>
            <person name="Schmutz J."/>
            <person name="Toulza E."/>
            <person name="Wyss T."/>
            <person name="Zelensky A."/>
            <person name="Zhou K."/>
            <person name="Armbrust E.V."/>
            <person name="Bhattacharya D."/>
            <person name="Goodenough U.W."/>
            <person name="Van de Peer Y."/>
            <person name="Grigoriev I.V."/>
        </authorList>
    </citation>
    <scope>NUCLEOTIDE SEQUENCE [LARGE SCALE GENOMIC DNA]</scope>
    <source>
        <strain evidence="16">RCC299 / NOUM17</strain>
    </source>
</reference>
<proteinExistence type="predicted"/>
<dbReference type="EMBL" id="CP001324">
    <property type="protein sequence ID" value="ACO62107.1"/>
    <property type="molecule type" value="Genomic_DNA"/>
</dbReference>
<dbReference type="InterPro" id="IPR036249">
    <property type="entry name" value="Thioredoxin-like_sf"/>
</dbReference>
<dbReference type="PANTHER" id="PTHR46107">
    <property type="entry name" value="DUMPY: SHORTER THAN WILD-TYPE"/>
    <property type="match status" value="1"/>
</dbReference>
<dbReference type="SUPFAM" id="SSF52833">
    <property type="entry name" value="Thioredoxin-like"/>
    <property type="match status" value="1"/>
</dbReference>
<sequence length="232" mass="26047">MLCALVMFLGLIIAPTSAYPTGKVVEVTEVDFDAQVAKGPTLVDVYADWCGHCRQLAPVWEELAKELEGEVYVVKVNGPKCRSLQQRLHVKAYPSILYLRDGEMRSYDAAQRTVQALAAFARKGWRRTKPVPFYMAPNNWYGRSVGWVYKIPAIAREAHGNLRKAGWGDVSIIFATLAVPVAAGMFAIFVADVWVVRTTRAQGAAARRRDDARRLLREQQEALERMNRVHAD</sequence>
<evidence type="ECO:0000256" key="11">
    <source>
        <dbReference type="ARBA" id="ARBA00023284"/>
    </source>
</evidence>
<dbReference type="InterPro" id="IPR017937">
    <property type="entry name" value="Thioredoxin_CS"/>
</dbReference>
<evidence type="ECO:0000256" key="10">
    <source>
        <dbReference type="ARBA" id="ARBA00023157"/>
    </source>
</evidence>
<accession>C1E147</accession>
<feature type="transmembrane region" description="Helical" evidence="12">
    <location>
        <begin position="172"/>
        <end position="195"/>
    </location>
</feature>